<dbReference type="EMBL" id="BANB01000063">
    <property type="protein sequence ID" value="GAN76151.1"/>
    <property type="molecule type" value="Genomic_DNA"/>
</dbReference>
<organism evidence="4 5">
    <name type="scientific">Acidisphaera rubrifaciens HS-AP3</name>
    <dbReference type="NCBI Taxonomy" id="1231350"/>
    <lineage>
        <taxon>Bacteria</taxon>
        <taxon>Pseudomonadati</taxon>
        <taxon>Pseudomonadota</taxon>
        <taxon>Alphaproteobacteria</taxon>
        <taxon>Acetobacterales</taxon>
        <taxon>Acetobacteraceae</taxon>
        <taxon>Acidisphaera</taxon>
    </lineage>
</organism>
<dbReference type="InterPro" id="IPR041690">
    <property type="entry name" value="Cadherin_5"/>
</dbReference>
<dbReference type="InterPro" id="IPR025141">
    <property type="entry name" value="DUF4082"/>
</dbReference>
<feature type="domain" description="Cadherin-like" evidence="2">
    <location>
        <begin position="1487"/>
        <end position="1580"/>
    </location>
</feature>
<feature type="domain" description="Cadherin-like" evidence="2">
    <location>
        <begin position="1845"/>
        <end position="1937"/>
    </location>
</feature>
<feature type="domain" description="DUF4082" evidence="1">
    <location>
        <begin position="2046"/>
        <end position="2188"/>
    </location>
</feature>
<dbReference type="InterPro" id="IPR046540">
    <property type="entry name" value="DMFA2_C"/>
</dbReference>
<dbReference type="Pfam" id="PF20254">
    <property type="entry name" value="DMFA2_C"/>
    <property type="match status" value="1"/>
</dbReference>
<feature type="domain" description="N,N-dimethylformamidase beta subunit-like C-terminal" evidence="3">
    <location>
        <begin position="501"/>
        <end position="919"/>
    </location>
</feature>
<feature type="domain" description="Cadherin-like" evidence="2">
    <location>
        <begin position="1231"/>
        <end position="1324"/>
    </location>
</feature>
<dbReference type="Pfam" id="PF17963">
    <property type="entry name" value="Big_9"/>
    <property type="match status" value="2"/>
</dbReference>
<dbReference type="Gene3D" id="2.60.40.2810">
    <property type="match status" value="1"/>
</dbReference>
<proteinExistence type="predicted"/>
<dbReference type="RefSeq" id="WP_199445513.1">
    <property type="nucleotide sequence ID" value="NZ_BANB01000063.1"/>
</dbReference>
<gene>
    <name evidence="4" type="ORF">Asru_0063_08</name>
</gene>
<feature type="domain" description="DUF4082" evidence="1">
    <location>
        <begin position="1083"/>
        <end position="1221"/>
    </location>
</feature>
<dbReference type="Pfam" id="PF17892">
    <property type="entry name" value="Cadherin_5"/>
    <property type="match status" value="4"/>
</dbReference>
<keyword evidence="5" id="KW-1185">Reference proteome</keyword>
<protein>
    <recommendedName>
        <fullName evidence="6">DUF4082 domain-containing protein</fullName>
    </recommendedName>
</protein>
<evidence type="ECO:0008006" key="6">
    <source>
        <dbReference type="Google" id="ProtNLM"/>
    </source>
</evidence>
<dbReference type="Pfam" id="PF13313">
    <property type="entry name" value="DUF4082"/>
    <property type="match status" value="4"/>
</dbReference>
<dbReference type="InterPro" id="IPR014756">
    <property type="entry name" value="Ig_E-set"/>
</dbReference>
<feature type="domain" description="DUF4082" evidence="1">
    <location>
        <begin position="1689"/>
        <end position="1833"/>
    </location>
</feature>
<name>A0A0D6P4A3_9PROT</name>
<reference evidence="4 5" key="1">
    <citation type="submission" date="2012-11" db="EMBL/GenBank/DDBJ databases">
        <title>Whole genome sequence of Acidisphaera rubrifaciens HS-AP3.</title>
        <authorList>
            <person name="Azuma Y."/>
            <person name="Higashiura N."/>
            <person name="Hirakawa H."/>
            <person name="Matsushita K."/>
        </authorList>
    </citation>
    <scope>NUCLEOTIDE SEQUENCE [LARGE SCALE GENOMIC DNA]</scope>
    <source>
        <strain evidence="4 5">HS-AP3</strain>
    </source>
</reference>
<dbReference type="NCBIfam" id="NF012211">
    <property type="entry name" value="tand_rpt_95"/>
    <property type="match status" value="5"/>
</dbReference>
<dbReference type="Proteomes" id="UP000032680">
    <property type="component" value="Unassembled WGS sequence"/>
</dbReference>
<evidence type="ECO:0000313" key="4">
    <source>
        <dbReference type="EMBL" id="GAN76151.1"/>
    </source>
</evidence>
<feature type="domain" description="DUF4082" evidence="1">
    <location>
        <begin position="1337"/>
        <end position="1477"/>
    </location>
</feature>
<evidence type="ECO:0000313" key="5">
    <source>
        <dbReference type="Proteomes" id="UP000032680"/>
    </source>
</evidence>
<evidence type="ECO:0000259" key="2">
    <source>
        <dbReference type="Pfam" id="PF17892"/>
    </source>
</evidence>
<dbReference type="Gene3D" id="2.60.40.3440">
    <property type="match status" value="4"/>
</dbReference>
<feature type="domain" description="Cadherin-like" evidence="2">
    <location>
        <begin position="1584"/>
        <end position="1676"/>
    </location>
</feature>
<dbReference type="SUPFAM" id="SSF81296">
    <property type="entry name" value="E set domains"/>
    <property type="match status" value="1"/>
</dbReference>
<evidence type="ECO:0000259" key="1">
    <source>
        <dbReference type="Pfam" id="PF13313"/>
    </source>
</evidence>
<dbReference type="Gene3D" id="2.60.40.650">
    <property type="match status" value="1"/>
</dbReference>
<evidence type="ECO:0000259" key="3">
    <source>
        <dbReference type="Pfam" id="PF20254"/>
    </source>
</evidence>
<sequence>MSAVITQSTTLTVAEDALATAIGITAPTDPSYAASALTVVIAGLPANGTLTLADGVTPITNGETLTVGQLIGLAFVPTPFSYGTTSPLTYIVRDPSGASATGTATLAIGAATIPVVTYPAAATAAPGGGAVALGITAPTDPAYGAASLTVKVGTLPGNGRIVLADGTTAVTAGETLTVAQLTGLEFIPGTTSFGQAATITAADSLLTYTVLDPAGHSAGGSVLTALTPTGAPLAPGETLTVAPGAGATPIGINAPSDPTYGTAALTFRATALPANGTVLLSDGVTPVTAGEALTYGQLLGLTFRPATGAAGQASAFTYQVSDPSGATATGTATLTVAASGTALVTTAGTLTVAENSGAAPIGIQTPSDGGYAATALSVTVTALPNNGTVLLADGKTAVTVGETLTVAQLTGLEFAPTRDNTGKSSTFAYTVSDPAGHTAAGSVTLVTGPNPIVLENELPGTPESVWQVPDSTNIQGFTTQISTNVGGTVSFKIETNSDHYRIDIYRIGYYGGDGARLVGTVQHQAGSAILQPTPMVDAATGMVDAGNWSVTDTFTLPSNAPSGVYVADLVREDGTTGTFQIPFVVTDPTSHSDIVFQTADQTWQAYNGWGGANLYGATGSNPYSPDYVTAGPGPGGAAFAVSYNRPIVTQDSVGYESGPQDSLFSSEYAAIQWLEQNGYDVSYISGIDASTNPSLLLNHKVYMDAGHDEYWTGAQQANVQAAINAGVNAQFLSGNEMFWQTRLEPSIAGTVTANRSLVSYKETHQEALTDPASASGVWTGSFLDQTFGAQFGVTPSNAITGTAFQVDANQNATITIPYADTQLRIWRNTPVAATPVGQTASLSPGLLGYEWDSAPDNGFMPAGLIDVSSTTLNVTTDLLDYGNTVGNGTATHNLVEYRDPVSGALVFGAGTVFWSWGLSADHLYGPTPGPVAVDPSVQQAEVNLFADMGVQPSTLQATLKIATASTDHTPPVSAISALSVPSPVEGQTVTVTGTASDVGGLVAGVQVSYDSGKTWHPATGTTNWSYSFVAPAPGTYTVESRATDDSLNTETPTDGQSYTVTPSSALSLYSAGTTPATLNIVDSAANGGVELGMAFTSATSGQITAIRFYKGSANTGTHVGHLWTSTGQLLASVTFTNETASGWQQAALSQPVKIAAGTTYIVSYNTSAGDYSATNFYFNNPTNPNLTVGSLSPVADGHNGLYSYGPSGTFPSSISNANYFVDVVFNDTSQGPQANDVSGLSTTEGTALSIPAATLLAGDTDPQGYTLSLSGVSNPVNGTVAYNAATQTVTFTPAAGFAGPADFTYTISDGHGGSASGNVAIAVNYPATAQSLFSTATIPATPDSTDPSSVELGMKFTVAVNGSVTGVRFYKGPTNTGTHTGELWSSTGTLLATATFTGETASGWQQVNFSQPVPVTAGTTYVVSYHSGGYYAADGNYFTQPVTDQQITAPAGGNGVYGYASGMTFPTSSYNATNYYVDVVFNDTYLQPVAANVSGASVTENTATSFSAASLLAGATDPYGYALSIGAVSNPAGGTVSYDASAQTVTFTPTAGYTGPGGFNFTVVDGHGGSITATDSLTVTAPPPVVANVTGLTTPEGTAETIPAATLLAGDTDPRGLPLSITGVSNPSGGTVSYNASAQTVTFTPTAGYAGPASFTFSVTDGQGGFASATAGLTVTYPASAQSLFYPSATPTVADAADGSSVELGVKFTASTPGEITGIRFYKGPSNTGTHTGELWSVTGQLLASATFSNETASGWQQVTFANPVVVQAGTTYVASYHTSGYYAADSNYFANPVTNGALTAPASGASGGNGVYAYGGGIVYPSNSYGASNYWVDVVFNGAAQLYPTALNHQGLTAVENAALAVPAATLLAGDTDPYNQTLSVTGVGSPTNGTVSYNTATQTANFVPAAGYTGPASFTYTISDTGGATATATVSLTVQAAPNPTATTVGGLLTDAGISLAVPASYLLANDSDPSGYALTVTGVGAPMNGTVSYSSATQSATFVPAAGYTGPASFTYTADNGHGGTATATANLMVEPATVSTLFSSTTVPATITANDNGAVELGVRFESAVAGDIVGVRFFKGPQNTGTHTAELWNATGSLLATATFTNETAGGWQEADFAMPVPIAANTIYVASYHTGVGHYSATANGFASSITSGPLTAPASGGNGVYAYGSSSVFPTQNYNATNYGVDVVFNSHLAA</sequence>
<accession>A0A0D6P4A3</accession>
<comment type="caution">
    <text evidence="4">The sequence shown here is derived from an EMBL/GenBank/DDBJ whole genome shotgun (WGS) entry which is preliminary data.</text>
</comment>